<comment type="pathway">
    <text evidence="1">Protein modification; protein glycosylation.</text>
</comment>
<dbReference type="SUPFAM" id="SSF53756">
    <property type="entry name" value="UDP-Glycosyltransferase/glycogen phosphorylase"/>
    <property type="match status" value="1"/>
</dbReference>
<evidence type="ECO:0000256" key="5">
    <source>
        <dbReference type="RuleBase" id="RU003832"/>
    </source>
</evidence>
<dbReference type="GO" id="GO:0032580">
    <property type="term" value="C:Golgi cisterna membrane"/>
    <property type="evidence" value="ECO:0007669"/>
    <property type="project" value="UniProtKB-SubCell"/>
</dbReference>
<dbReference type="Gene3D" id="3.40.50.11660">
    <property type="entry name" value="Glycosyl transferase family 10, C-terminal domain"/>
    <property type="match status" value="1"/>
</dbReference>
<keyword evidence="5" id="KW-0472">Membrane</keyword>
<comment type="similarity">
    <text evidence="2 5">Belongs to the glycosyltransferase 10 family.</text>
</comment>
<dbReference type="InterPro" id="IPR038577">
    <property type="entry name" value="GT10-like_C_sf"/>
</dbReference>
<dbReference type="PANTHER" id="PTHR11929:SF220">
    <property type="entry name" value="FUCOSYLTRANSFERASE"/>
    <property type="match status" value="1"/>
</dbReference>
<keyword evidence="4 5" id="KW-0808">Transferase</keyword>
<proteinExistence type="inferred from homology"/>
<organism evidence="7">
    <name type="scientific">Brassica cretica</name>
    <name type="common">Mustard</name>
    <dbReference type="NCBI Taxonomy" id="69181"/>
    <lineage>
        <taxon>Eukaryota</taxon>
        <taxon>Viridiplantae</taxon>
        <taxon>Streptophyta</taxon>
        <taxon>Embryophyta</taxon>
        <taxon>Tracheophyta</taxon>
        <taxon>Spermatophyta</taxon>
        <taxon>Magnoliopsida</taxon>
        <taxon>eudicotyledons</taxon>
        <taxon>Gunneridae</taxon>
        <taxon>Pentapetalae</taxon>
        <taxon>rosids</taxon>
        <taxon>malvids</taxon>
        <taxon>Brassicales</taxon>
        <taxon>Brassicaceae</taxon>
        <taxon>Brassiceae</taxon>
        <taxon>Brassica</taxon>
    </lineage>
</organism>
<protein>
    <recommendedName>
        <fullName evidence="5">Fucosyltransferase</fullName>
        <ecNumber evidence="5">2.4.1.-</ecNumber>
    </recommendedName>
</protein>
<keyword evidence="5" id="KW-0333">Golgi apparatus</keyword>
<keyword evidence="3 5" id="KW-0328">Glycosyltransferase</keyword>
<comment type="subcellular location">
    <subcellularLocation>
        <location evidence="5">Golgi apparatus</location>
        <location evidence="5">Golgi stack membrane</location>
        <topology evidence="5">Single-pass type II membrane protein</topology>
    </subcellularLocation>
</comment>
<evidence type="ECO:0000256" key="1">
    <source>
        <dbReference type="ARBA" id="ARBA00004922"/>
    </source>
</evidence>
<accession>A0A8S9K9E1</accession>
<dbReference type="InterPro" id="IPR055270">
    <property type="entry name" value="Glyco_tran_10_C"/>
</dbReference>
<gene>
    <name evidence="7" type="ORF">F2Q70_00038131</name>
</gene>
<evidence type="ECO:0000256" key="2">
    <source>
        <dbReference type="ARBA" id="ARBA00008919"/>
    </source>
</evidence>
<evidence type="ECO:0000259" key="6">
    <source>
        <dbReference type="Pfam" id="PF00852"/>
    </source>
</evidence>
<dbReference type="AlphaFoldDB" id="A0A8S9K9E1"/>
<dbReference type="InterPro" id="IPR001503">
    <property type="entry name" value="Glyco_trans_10"/>
</dbReference>
<evidence type="ECO:0000256" key="3">
    <source>
        <dbReference type="ARBA" id="ARBA00022676"/>
    </source>
</evidence>
<dbReference type="Pfam" id="PF00852">
    <property type="entry name" value="Glyco_transf_10"/>
    <property type="match status" value="1"/>
</dbReference>
<dbReference type="PANTHER" id="PTHR11929">
    <property type="entry name" value="ALPHA- 1,3 -FUCOSYLTRANSFERASE"/>
    <property type="match status" value="1"/>
</dbReference>
<dbReference type="EC" id="2.4.1.-" evidence="5"/>
<name>A0A8S9K9E1_BRACR</name>
<keyword evidence="5" id="KW-0812">Transmembrane</keyword>
<comment type="caution">
    <text evidence="7">The sequence shown here is derived from an EMBL/GenBank/DDBJ whole genome shotgun (WGS) entry which is preliminary data.</text>
</comment>
<dbReference type="GO" id="GO:0008417">
    <property type="term" value="F:fucosyltransferase activity"/>
    <property type="evidence" value="ECO:0007669"/>
    <property type="project" value="InterPro"/>
</dbReference>
<sequence>MESIFLRGKHLTLEALESAVVAKFKSLKHEPVWKKERPPSLKGDNELRVHRIYPLGLTQRQAFLESSIEITKQALMKTNSAGSVPVVVGAPNIDEFAPASDSFLHIKSMEDVEPVAKKMKYLAANPAAYNQTLRWKYEGPSDSFKALVDMAAVHSSCRLCIFLATRIQEQEEKSPSFKKRPCKCTRGGSDTVYHVFVRERGRFEMESIFLRGKHLTLEALESAVVAKFKSLKHEPAWKKERPPSLKGDNELRVHRIYPLGLTQRQALYKFKFEGNSSLSTHIQHNPCAKFEVVFV</sequence>
<reference evidence="7" key="1">
    <citation type="submission" date="2019-12" db="EMBL/GenBank/DDBJ databases">
        <title>Genome sequencing and annotation of Brassica cretica.</title>
        <authorList>
            <person name="Studholme D.J."/>
            <person name="Sarris P.F."/>
        </authorList>
    </citation>
    <scope>NUCLEOTIDE SEQUENCE</scope>
    <source>
        <strain evidence="7">PFS-102/07</strain>
        <tissue evidence="7">Leaf</tissue>
    </source>
</reference>
<feature type="domain" description="Fucosyltransferase C-terminal" evidence="6">
    <location>
        <begin position="71"/>
        <end position="169"/>
    </location>
</feature>
<evidence type="ECO:0000256" key="4">
    <source>
        <dbReference type="ARBA" id="ARBA00022679"/>
    </source>
</evidence>
<dbReference type="EMBL" id="QGKY02000190">
    <property type="protein sequence ID" value="KAF2590006.1"/>
    <property type="molecule type" value="Genomic_DNA"/>
</dbReference>
<evidence type="ECO:0000313" key="7">
    <source>
        <dbReference type="EMBL" id="KAF2590006.1"/>
    </source>
</evidence>